<accession>X1NF78</accession>
<dbReference type="InterPro" id="IPR008978">
    <property type="entry name" value="HSP20-like_chaperone"/>
</dbReference>
<evidence type="ECO:0000259" key="1">
    <source>
        <dbReference type="PROSITE" id="PS01031"/>
    </source>
</evidence>
<dbReference type="InterPro" id="IPR002068">
    <property type="entry name" value="A-crystallin/Hsp20_dom"/>
</dbReference>
<protein>
    <recommendedName>
        <fullName evidence="1">SHSP domain-containing protein</fullName>
    </recommendedName>
</protein>
<dbReference type="CDD" id="cd06464">
    <property type="entry name" value="ACD_sHsps-like"/>
    <property type="match status" value="1"/>
</dbReference>
<feature type="domain" description="SHSP" evidence="1">
    <location>
        <begin position="1"/>
        <end position="74"/>
    </location>
</feature>
<organism evidence="2">
    <name type="scientific">marine sediment metagenome</name>
    <dbReference type="NCBI Taxonomy" id="412755"/>
    <lineage>
        <taxon>unclassified sequences</taxon>
        <taxon>metagenomes</taxon>
        <taxon>ecological metagenomes</taxon>
    </lineage>
</organism>
<dbReference type="EMBL" id="BARV01025277">
    <property type="protein sequence ID" value="GAI42677.1"/>
    <property type="molecule type" value="Genomic_DNA"/>
</dbReference>
<dbReference type="InterPro" id="IPR031107">
    <property type="entry name" value="Small_HSP"/>
</dbReference>
<dbReference type="Gene3D" id="2.60.40.790">
    <property type="match status" value="1"/>
</dbReference>
<comment type="caution">
    <text evidence="2">The sequence shown here is derived from an EMBL/GenBank/DDBJ whole genome shotgun (WGS) entry which is preliminary data.</text>
</comment>
<dbReference type="PROSITE" id="PS01031">
    <property type="entry name" value="SHSP"/>
    <property type="match status" value="1"/>
</dbReference>
<feature type="non-terminal residue" evidence="2">
    <location>
        <position position="1"/>
    </location>
</feature>
<sequence length="74" mass="8620">SLTIASVREDKQEESNERYTRREFRYTNFSRSFTLPETVDGDKISAVHKDGILYVDVPKMEEAKEKPARQIAIK</sequence>
<proteinExistence type="predicted"/>
<evidence type="ECO:0000313" key="2">
    <source>
        <dbReference type="EMBL" id="GAI42677.1"/>
    </source>
</evidence>
<dbReference type="Pfam" id="PF00011">
    <property type="entry name" value="HSP20"/>
    <property type="match status" value="1"/>
</dbReference>
<dbReference type="SUPFAM" id="SSF49764">
    <property type="entry name" value="HSP20-like chaperones"/>
    <property type="match status" value="1"/>
</dbReference>
<name>X1NF78_9ZZZZ</name>
<reference evidence="2" key="1">
    <citation type="journal article" date="2014" name="Front. Microbiol.">
        <title>High frequency of phylogenetically diverse reductive dehalogenase-homologous genes in deep subseafloor sedimentary metagenomes.</title>
        <authorList>
            <person name="Kawai M."/>
            <person name="Futagami T."/>
            <person name="Toyoda A."/>
            <person name="Takaki Y."/>
            <person name="Nishi S."/>
            <person name="Hori S."/>
            <person name="Arai W."/>
            <person name="Tsubouchi T."/>
            <person name="Morono Y."/>
            <person name="Uchiyama I."/>
            <person name="Ito T."/>
            <person name="Fujiyama A."/>
            <person name="Inagaki F."/>
            <person name="Takami H."/>
        </authorList>
    </citation>
    <scope>NUCLEOTIDE SEQUENCE</scope>
    <source>
        <strain evidence="2">Expedition CK06-06</strain>
    </source>
</reference>
<dbReference type="AlphaFoldDB" id="X1NF78"/>
<dbReference type="PANTHER" id="PTHR11527">
    <property type="entry name" value="HEAT-SHOCK PROTEIN 20 FAMILY MEMBER"/>
    <property type="match status" value="1"/>
</dbReference>
<gene>
    <name evidence="2" type="ORF">S06H3_41089</name>
</gene>